<accession>A0AAW2YH88</accession>
<dbReference type="PROSITE" id="PS50172">
    <property type="entry name" value="BRCT"/>
    <property type="match status" value="1"/>
</dbReference>
<keyword evidence="3" id="KW-1185">Reference proteome</keyword>
<protein>
    <recommendedName>
        <fullName evidence="1">BRCT domain-containing protein</fullName>
    </recommendedName>
</protein>
<sequence length="206" mass="23432">MSDRSMFLIGNNFTRAERKKSLGIAVEPFQPKLEKGQLRLTQFIKSNAPVGISKQHKSTATSEHKGYWEQRVEKLKNQTPDIEIFKNLEIVQNGTLSHEKENASVVQIFSGLTFYFNGRTPMISMQQMDNPSNSMLSQYHLSKLSALHGANVLPYIAKKKLTHVICSELCYSKREKISKLSLSPNACSVKYVHPQVNFVRTGHYNE</sequence>
<organism evidence="2 3">
    <name type="scientific">Acrasis kona</name>
    <dbReference type="NCBI Taxonomy" id="1008807"/>
    <lineage>
        <taxon>Eukaryota</taxon>
        <taxon>Discoba</taxon>
        <taxon>Heterolobosea</taxon>
        <taxon>Tetramitia</taxon>
        <taxon>Eutetramitia</taxon>
        <taxon>Acrasidae</taxon>
        <taxon>Acrasis</taxon>
    </lineage>
</organism>
<dbReference type="InterPro" id="IPR001357">
    <property type="entry name" value="BRCT_dom"/>
</dbReference>
<feature type="domain" description="BRCT" evidence="1">
    <location>
        <begin position="104"/>
        <end position="195"/>
    </location>
</feature>
<dbReference type="Gene3D" id="3.40.50.10190">
    <property type="entry name" value="BRCT domain"/>
    <property type="match status" value="1"/>
</dbReference>
<comment type="caution">
    <text evidence="2">The sequence shown here is derived from an EMBL/GenBank/DDBJ whole genome shotgun (WGS) entry which is preliminary data.</text>
</comment>
<evidence type="ECO:0000313" key="2">
    <source>
        <dbReference type="EMBL" id="KAL0476346.1"/>
    </source>
</evidence>
<evidence type="ECO:0000313" key="3">
    <source>
        <dbReference type="Proteomes" id="UP001431209"/>
    </source>
</evidence>
<evidence type="ECO:0000259" key="1">
    <source>
        <dbReference type="PROSITE" id="PS50172"/>
    </source>
</evidence>
<dbReference type="SUPFAM" id="SSF52113">
    <property type="entry name" value="BRCT domain"/>
    <property type="match status" value="1"/>
</dbReference>
<dbReference type="EMBL" id="JAOPGA020000019">
    <property type="protein sequence ID" value="KAL0476346.1"/>
    <property type="molecule type" value="Genomic_DNA"/>
</dbReference>
<dbReference type="Proteomes" id="UP001431209">
    <property type="component" value="Unassembled WGS sequence"/>
</dbReference>
<proteinExistence type="predicted"/>
<reference evidence="2 3" key="1">
    <citation type="submission" date="2024-03" db="EMBL/GenBank/DDBJ databases">
        <title>The Acrasis kona genome and developmental transcriptomes reveal deep origins of eukaryotic multicellular pathways.</title>
        <authorList>
            <person name="Sheikh S."/>
            <person name="Fu C.-J."/>
            <person name="Brown M.W."/>
            <person name="Baldauf S.L."/>
        </authorList>
    </citation>
    <scope>NUCLEOTIDE SEQUENCE [LARGE SCALE GENOMIC DNA]</scope>
    <source>
        <strain evidence="2 3">ATCC MYA-3509</strain>
    </source>
</reference>
<name>A0AAW2YH88_9EUKA</name>
<gene>
    <name evidence="2" type="ORF">AKO1_006252</name>
</gene>
<dbReference type="InterPro" id="IPR036420">
    <property type="entry name" value="BRCT_dom_sf"/>
</dbReference>
<dbReference type="AlphaFoldDB" id="A0AAW2YH88"/>